<dbReference type="NCBIfam" id="NF033542">
    <property type="entry name" value="transpos_IS110"/>
    <property type="match status" value="1"/>
</dbReference>
<reference evidence="3" key="1">
    <citation type="submission" date="2015-08" db="EMBL/GenBank/DDBJ databases">
        <title>Complete DNA Sequence of Pseudomonas syringae pv. actinidiae, the Causal Agent of Kiwifruit Canker Disease.</title>
        <authorList>
            <person name="Rikkerink E.H.A."/>
            <person name="Fineran P.C."/>
        </authorList>
    </citation>
    <scope>NUCLEOTIDE SEQUENCE</scope>
    <source>
        <strain evidence="3">SkMP5</strain>
    </source>
</reference>
<dbReference type="Pfam" id="PF02371">
    <property type="entry name" value="Transposase_20"/>
    <property type="match status" value="1"/>
</dbReference>
<protein>
    <submittedName>
        <fullName evidence="3">Uncharacterized protein</fullName>
    </submittedName>
</protein>
<evidence type="ECO:0000313" key="3">
    <source>
        <dbReference type="EMBL" id="GAP67265.1"/>
    </source>
</evidence>
<evidence type="ECO:0000313" key="4">
    <source>
        <dbReference type="Proteomes" id="UP000253740"/>
    </source>
</evidence>
<dbReference type="OrthoDB" id="1523051at2"/>
<feature type="domain" description="Transposase IS110-like N-terminal" evidence="1">
    <location>
        <begin position="6"/>
        <end position="144"/>
    </location>
</feature>
<dbReference type="AlphaFoldDB" id="A0A0K8QQW7"/>
<evidence type="ECO:0000259" key="1">
    <source>
        <dbReference type="Pfam" id="PF01548"/>
    </source>
</evidence>
<dbReference type="RefSeq" id="WP_062537815.1">
    <property type="nucleotide sequence ID" value="NZ_DF970251.1"/>
</dbReference>
<gene>
    <name evidence="3" type="ORF">MBSD_n2583</name>
</gene>
<dbReference type="Pfam" id="PF01548">
    <property type="entry name" value="DEDD_Tnp_IS110"/>
    <property type="match status" value="1"/>
</dbReference>
<accession>A0A0K8QQW7</accession>
<dbReference type="InterPro" id="IPR003346">
    <property type="entry name" value="Transposase_20"/>
</dbReference>
<name>A0A0K8QQW7_9GAMM</name>
<dbReference type="Proteomes" id="UP000253740">
    <property type="component" value="Unassembled WGS sequence"/>
</dbReference>
<dbReference type="InterPro" id="IPR002525">
    <property type="entry name" value="Transp_IS110-like_N"/>
</dbReference>
<dbReference type="GO" id="GO:0006313">
    <property type="term" value="P:DNA transposition"/>
    <property type="evidence" value="ECO:0007669"/>
    <property type="project" value="InterPro"/>
</dbReference>
<dbReference type="InterPro" id="IPR047650">
    <property type="entry name" value="Transpos_IS110"/>
</dbReference>
<organism evidence="3">
    <name type="scientific">Mizugakiibacter sediminis</name>
    <dbReference type="NCBI Taxonomy" id="1475481"/>
    <lineage>
        <taxon>Bacteria</taxon>
        <taxon>Pseudomonadati</taxon>
        <taxon>Pseudomonadota</taxon>
        <taxon>Gammaproteobacteria</taxon>
        <taxon>Lysobacterales</taxon>
        <taxon>Rhodanobacteraceae</taxon>
        <taxon>Mizugakiibacter</taxon>
    </lineage>
</organism>
<keyword evidence="4" id="KW-1185">Reference proteome</keyword>
<evidence type="ECO:0000259" key="2">
    <source>
        <dbReference type="Pfam" id="PF02371"/>
    </source>
</evidence>
<dbReference type="GO" id="GO:0004803">
    <property type="term" value="F:transposase activity"/>
    <property type="evidence" value="ECO:0007669"/>
    <property type="project" value="InterPro"/>
</dbReference>
<sequence length="338" mass="38331">MSLYAAIDLHSTNSVLAVMDADGKPLLQCRRPNALPGILAELEPFRPQLAGVAVESTYNWYWLVDGLMDHGYAVHLVNTTAIPQYDGLKHGDDHTDALHLAQLMRLGLLPEGYIYPREQRATRDLLRRRFTLVRQAVQLMLMIQSSVSRCSGRCLSSNAIRQLTAAQLESLFPDLATRYGVLVQFRLWLTLQEQIAALERWVRKDLARPDLLLRLQSVPGIGPILGTTILLETGAIERFASVGDYASYCRMVESVRLSNGKRKGHGNRKCGNRYLCWAYMEAAHHATRHSAPVRRWYERKRARKHRVVAIKAVAHKLARASYYMLREGTPFDPKRAFG</sequence>
<dbReference type="PANTHER" id="PTHR33055">
    <property type="entry name" value="TRANSPOSASE FOR INSERTION SEQUENCE ELEMENT IS1111A"/>
    <property type="match status" value="1"/>
</dbReference>
<proteinExistence type="predicted"/>
<dbReference type="GO" id="GO:0003677">
    <property type="term" value="F:DNA binding"/>
    <property type="evidence" value="ECO:0007669"/>
    <property type="project" value="InterPro"/>
</dbReference>
<dbReference type="PANTHER" id="PTHR33055:SF15">
    <property type="entry name" value="TRANSPOSASE-RELATED"/>
    <property type="match status" value="1"/>
</dbReference>
<feature type="domain" description="Transposase IS116/IS110/IS902 C-terminal" evidence="2">
    <location>
        <begin position="214"/>
        <end position="297"/>
    </location>
</feature>
<dbReference type="EMBL" id="DF970251">
    <property type="protein sequence ID" value="GAP67265.1"/>
    <property type="molecule type" value="Genomic_DNA"/>
</dbReference>